<dbReference type="EMBL" id="AAXB02000018">
    <property type="protein sequence ID" value="EDM62004.1"/>
    <property type="molecule type" value="Genomic_DNA"/>
</dbReference>
<protein>
    <submittedName>
        <fullName evidence="1">Uncharacterized protein</fullName>
    </submittedName>
</protein>
<dbReference type="Proteomes" id="UP000004016">
    <property type="component" value="Unassembled WGS sequence"/>
</dbReference>
<organism evidence="1 2">
    <name type="scientific">Dorea longicatena DSM 13814</name>
    <dbReference type="NCBI Taxonomy" id="411462"/>
    <lineage>
        <taxon>Bacteria</taxon>
        <taxon>Bacillati</taxon>
        <taxon>Bacillota</taxon>
        <taxon>Clostridia</taxon>
        <taxon>Lachnospirales</taxon>
        <taxon>Lachnospiraceae</taxon>
        <taxon>Dorea</taxon>
    </lineage>
</organism>
<reference evidence="1 2" key="1">
    <citation type="submission" date="2007-03" db="EMBL/GenBank/DDBJ databases">
        <authorList>
            <person name="Fulton L."/>
            <person name="Clifton S."/>
            <person name="Fulton B."/>
            <person name="Xu J."/>
            <person name="Minx P."/>
            <person name="Pepin K.H."/>
            <person name="Johnson M."/>
            <person name="Thiruvilangam P."/>
            <person name="Bhonagiri V."/>
            <person name="Nash W.E."/>
            <person name="Mardis E.R."/>
            <person name="Wilson R.K."/>
        </authorList>
    </citation>
    <scope>NUCLEOTIDE SEQUENCE [LARGE SCALE GENOMIC DNA]</scope>
    <source>
        <strain evidence="1 2">DSM 13814</strain>
    </source>
</reference>
<dbReference type="HOGENOM" id="CLU_3364661_0_0_9"/>
<sequence>MQIHKNDELEKQEWIFPRQPAEWKHNLKKYVIKDI</sequence>
<evidence type="ECO:0000313" key="1">
    <source>
        <dbReference type="EMBL" id="EDM62004.1"/>
    </source>
</evidence>
<name>A6BJR9_9FIRM</name>
<reference evidence="1 2" key="2">
    <citation type="submission" date="2007-04" db="EMBL/GenBank/DDBJ databases">
        <title>Draft genome sequence of Dorea longicatena (DSM 13814).</title>
        <authorList>
            <person name="Sudarsanam P."/>
            <person name="Ley R."/>
            <person name="Guruge J."/>
            <person name="Turnbaugh P.J."/>
            <person name="Mahowald M."/>
            <person name="Liep D."/>
            <person name="Gordon J."/>
        </authorList>
    </citation>
    <scope>NUCLEOTIDE SEQUENCE [LARGE SCALE GENOMIC DNA]</scope>
    <source>
        <strain evidence="1 2">DSM 13814</strain>
    </source>
</reference>
<gene>
    <name evidence="1" type="ORF">DORLON_02564</name>
</gene>
<dbReference type="AlphaFoldDB" id="A6BJR9"/>
<comment type="caution">
    <text evidence="1">The sequence shown here is derived from an EMBL/GenBank/DDBJ whole genome shotgun (WGS) entry which is preliminary data.</text>
</comment>
<accession>A6BJR9</accession>
<evidence type="ECO:0000313" key="2">
    <source>
        <dbReference type="Proteomes" id="UP000004016"/>
    </source>
</evidence>
<proteinExistence type="predicted"/>